<dbReference type="OrthoDB" id="6114029at2759"/>
<dbReference type="GO" id="GO:0043067">
    <property type="term" value="P:regulation of programmed cell death"/>
    <property type="evidence" value="ECO:0007669"/>
    <property type="project" value="UniProtKB-ARBA"/>
</dbReference>
<dbReference type="RefSeq" id="XP_026497654.2">
    <property type="nucleotide sequence ID" value="XM_026641869.2"/>
</dbReference>
<dbReference type="InterPro" id="IPR029030">
    <property type="entry name" value="Caspase-like_dom_sf"/>
</dbReference>
<evidence type="ECO:0000313" key="8">
    <source>
        <dbReference type="RefSeq" id="XP_026497654.2"/>
    </source>
</evidence>
<dbReference type="GeneID" id="113401811"/>
<dbReference type="InterPro" id="IPR011600">
    <property type="entry name" value="Pept_C14_caspase"/>
</dbReference>
<feature type="domain" description="Caspase family p20" evidence="6">
    <location>
        <begin position="75"/>
        <end position="197"/>
    </location>
</feature>
<keyword evidence="7" id="KW-1185">Reference proteome</keyword>
<accession>A0A8B8IKM9</accession>
<sequence>MENEDIMAYIFSRDSHDGELSSLPQINDENSDDDAECNDKNTSEPGTPTAEFEKTLYNTRALNKTDSTYRLESFQKHYMMIFNQENIVGFNPRLGTEKDVSALCKTFSEYNFEINVHKDLTKSQIMEELKILSERDFTDYGCIVIAVLTHGTYGGLLRAKNMQYSEGEIINHFKTHDKPTLLTKPKFLIVQACRGTRPIRGMPVARVGKISKDIDKDEEPYTLPIESDMLILHSSYSGNPSHRDELHGSWLIQALCAEITKSSPAQDLESIITDVKRKVAIDMSHKVYNKQTYEIDINKQMPVMTSTLIRKLYLRKYNDEQSSLAVHCDRGLNCQNEVFDGEVPGTSLFPQLGPCFCFLNHYTYLKQCLRYVVAENSEDRVAKSYLDISETLEDSDDFNATKEKLATLISEHLSSYADSLDFYKYLYLYKRRL</sequence>
<dbReference type="PRINTS" id="PR00376">
    <property type="entry name" value="IL1BCENZYME"/>
</dbReference>
<feature type="domain" description="Caspase family p10" evidence="5">
    <location>
        <begin position="219"/>
        <end position="316"/>
    </location>
</feature>
<dbReference type="InterPro" id="IPR001309">
    <property type="entry name" value="Pept_C14_p20"/>
</dbReference>
<evidence type="ECO:0000259" key="6">
    <source>
        <dbReference type="PROSITE" id="PS50208"/>
    </source>
</evidence>
<comment type="similarity">
    <text evidence="1 3">Belongs to the peptidase C14A family.</text>
</comment>
<dbReference type="SMART" id="SM00115">
    <property type="entry name" value="CASc"/>
    <property type="match status" value="1"/>
</dbReference>
<dbReference type="GO" id="GO:0051604">
    <property type="term" value="P:protein maturation"/>
    <property type="evidence" value="ECO:0007669"/>
    <property type="project" value="UniProtKB-ARBA"/>
</dbReference>
<dbReference type="InterPro" id="IPR002138">
    <property type="entry name" value="Pept_C14_p10"/>
</dbReference>
<gene>
    <name evidence="8" type="primary">LOC113401811</name>
</gene>
<dbReference type="Proteomes" id="UP001652626">
    <property type="component" value="Chromosome 25"/>
</dbReference>
<evidence type="ECO:0000259" key="5">
    <source>
        <dbReference type="PROSITE" id="PS50207"/>
    </source>
</evidence>
<name>A0A8B8IKM9_VANTA</name>
<dbReference type="GO" id="GO:0006915">
    <property type="term" value="P:apoptotic process"/>
    <property type="evidence" value="ECO:0007669"/>
    <property type="project" value="UniProtKB-KW"/>
</dbReference>
<dbReference type="GO" id="GO:0004197">
    <property type="term" value="F:cysteine-type endopeptidase activity"/>
    <property type="evidence" value="ECO:0007669"/>
    <property type="project" value="InterPro"/>
</dbReference>
<dbReference type="PANTHER" id="PTHR48169:SF7">
    <property type="entry name" value="CASPASE 10"/>
    <property type="match status" value="1"/>
</dbReference>
<evidence type="ECO:0000313" key="7">
    <source>
        <dbReference type="Proteomes" id="UP001652626"/>
    </source>
</evidence>
<dbReference type="InterPro" id="IPR033139">
    <property type="entry name" value="Caspase_cys_AS"/>
</dbReference>
<dbReference type="PROSITE" id="PS50208">
    <property type="entry name" value="CASPASE_P20"/>
    <property type="match status" value="1"/>
</dbReference>
<dbReference type="GO" id="GO:0005737">
    <property type="term" value="C:cytoplasm"/>
    <property type="evidence" value="ECO:0007669"/>
    <property type="project" value="UniProtKB-ARBA"/>
</dbReference>
<dbReference type="GO" id="GO:0006508">
    <property type="term" value="P:proteolysis"/>
    <property type="evidence" value="ECO:0007669"/>
    <property type="project" value="InterPro"/>
</dbReference>
<proteinExistence type="inferred from homology"/>
<feature type="region of interest" description="Disordered" evidence="4">
    <location>
        <begin position="17"/>
        <end position="50"/>
    </location>
</feature>
<dbReference type="Pfam" id="PF00656">
    <property type="entry name" value="Peptidase_C14"/>
    <property type="match status" value="1"/>
</dbReference>
<dbReference type="Gene3D" id="3.30.70.1470">
    <property type="entry name" value="Caspase-like"/>
    <property type="match status" value="1"/>
</dbReference>
<reference evidence="8" key="1">
    <citation type="submission" date="2025-08" db="UniProtKB">
        <authorList>
            <consortium name="RefSeq"/>
        </authorList>
    </citation>
    <scope>IDENTIFICATION</scope>
    <source>
        <tissue evidence="8">Whole body</tissue>
    </source>
</reference>
<dbReference type="PROSITE" id="PS01122">
    <property type="entry name" value="CASPASE_CYS"/>
    <property type="match status" value="1"/>
</dbReference>
<dbReference type="Gene3D" id="3.40.50.1460">
    <property type="match status" value="1"/>
</dbReference>
<dbReference type="AlphaFoldDB" id="A0A8B8IKM9"/>
<keyword evidence="2" id="KW-0053">Apoptosis</keyword>
<dbReference type="SUPFAM" id="SSF52129">
    <property type="entry name" value="Caspase-like"/>
    <property type="match status" value="1"/>
</dbReference>
<organism evidence="7 8">
    <name type="scientific">Vanessa tameamea</name>
    <name type="common">Kamehameha butterfly</name>
    <dbReference type="NCBI Taxonomy" id="334116"/>
    <lineage>
        <taxon>Eukaryota</taxon>
        <taxon>Metazoa</taxon>
        <taxon>Ecdysozoa</taxon>
        <taxon>Arthropoda</taxon>
        <taxon>Hexapoda</taxon>
        <taxon>Insecta</taxon>
        <taxon>Pterygota</taxon>
        <taxon>Neoptera</taxon>
        <taxon>Endopterygota</taxon>
        <taxon>Lepidoptera</taxon>
        <taxon>Glossata</taxon>
        <taxon>Ditrysia</taxon>
        <taxon>Papilionoidea</taxon>
        <taxon>Nymphalidae</taxon>
        <taxon>Nymphalinae</taxon>
        <taxon>Vanessa</taxon>
    </lineage>
</organism>
<protein>
    <submittedName>
        <fullName evidence="8">Caspase-3-like</fullName>
    </submittedName>
</protein>
<evidence type="ECO:0000256" key="1">
    <source>
        <dbReference type="ARBA" id="ARBA00010134"/>
    </source>
</evidence>
<dbReference type="PANTHER" id="PTHR48169">
    <property type="entry name" value="DED DOMAIN-CONTAINING PROTEIN"/>
    <property type="match status" value="1"/>
</dbReference>
<dbReference type="OMA" id="CEEEDWK"/>
<dbReference type="InterPro" id="IPR015917">
    <property type="entry name" value="Pept_C14A"/>
</dbReference>
<evidence type="ECO:0000256" key="3">
    <source>
        <dbReference type="RuleBase" id="RU003971"/>
    </source>
</evidence>
<dbReference type="PROSITE" id="PS50207">
    <property type="entry name" value="CASPASE_P10"/>
    <property type="match status" value="1"/>
</dbReference>
<evidence type="ECO:0000256" key="4">
    <source>
        <dbReference type="SAM" id="MobiDB-lite"/>
    </source>
</evidence>
<evidence type="ECO:0000256" key="2">
    <source>
        <dbReference type="ARBA" id="ARBA00022703"/>
    </source>
</evidence>